<dbReference type="Proteomes" id="UP000664781">
    <property type="component" value="Unassembled WGS sequence"/>
</dbReference>
<dbReference type="RefSeq" id="WP_086575506.1">
    <property type="nucleotide sequence ID" value="NZ_JAFMOF010000004.1"/>
</dbReference>
<gene>
    <name evidence="1" type="ORF">J1792_24120</name>
</gene>
<evidence type="ECO:0000313" key="2">
    <source>
        <dbReference type="Proteomes" id="UP000664781"/>
    </source>
</evidence>
<reference evidence="1" key="1">
    <citation type="submission" date="2021-03" db="EMBL/GenBank/DDBJ databases">
        <title>Streptomyces strains.</title>
        <authorList>
            <person name="Lund M.B."/>
            <person name="Toerring T."/>
        </authorList>
    </citation>
    <scope>NUCLEOTIDE SEQUENCE</scope>
    <source>
        <strain evidence="1">JCM 4242</strain>
    </source>
</reference>
<proteinExistence type="predicted"/>
<accession>A0A939JSD9</accession>
<comment type="caution">
    <text evidence="1">The sequence shown here is derived from an EMBL/GenBank/DDBJ whole genome shotgun (WGS) entry which is preliminary data.</text>
</comment>
<keyword evidence="2" id="KW-1185">Reference proteome</keyword>
<sequence length="167" mass="17745">MTWNDDETRDHVARAEALLSSLAALPEEAVREQVADALHAVVELYGQCLARVLEHTAGPARDALVADELVGHLLLVHDLHPEPAEARVRRALGPLHGAELVAIEGGTARVRLTAGGCGSRAERAEEDVRAAVTWAAPEIERVEVTESAPEALIPVDSLFRTGTASGT</sequence>
<organism evidence="1 2">
    <name type="scientific">Streptomyces triculaminicus</name>
    <dbReference type="NCBI Taxonomy" id="2816232"/>
    <lineage>
        <taxon>Bacteria</taxon>
        <taxon>Bacillati</taxon>
        <taxon>Actinomycetota</taxon>
        <taxon>Actinomycetes</taxon>
        <taxon>Kitasatosporales</taxon>
        <taxon>Streptomycetaceae</taxon>
        <taxon>Streptomyces</taxon>
    </lineage>
</organism>
<protein>
    <submittedName>
        <fullName evidence="1">NifU family protein</fullName>
    </submittedName>
</protein>
<dbReference type="EMBL" id="JAFMOF010000004">
    <property type="protein sequence ID" value="MBO0655752.1"/>
    <property type="molecule type" value="Genomic_DNA"/>
</dbReference>
<evidence type="ECO:0000313" key="1">
    <source>
        <dbReference type="EMBL" id="MBO0655752.1"/>
    </source>
</evidence>
<name>A0A939JSD9_9ACTN</name>
<dbReference type="AlphaFoldDB" id="A0A939JSD9"/>